<comment type="caution">
    <text evidence="1">The sequence shown here is derived from an EMBL/GenBank/DDBJ whole genome shotgun (WGS) entry which is preliminary data.</text>
</comment>
<dbReference type="AlphaFoldDB" id="A0A0F9L5B6"/>
<sequence length="90" mass="10153">MVDFTILEEKMAITQQDFATARHVMAKALSQDRGPGGLYFGYQSNIAMLLHDQHGMGIEEANRVAKKLILLLWEVTYPAEEDSEKCRHSG</sequence>
<protein>
    <submittedName>
        <fullName evidence="1">Uncharacterized protein</fullName>
    </submittedName>
</protein>
<proteinExistence type="predicted"/>
<reference evidence="1" key="1">
    <citation type="journal article" date="2015" name="Nature">
        <title>Complex archaea that bridge the gap between prokaryotes and eukaryotes.</title>
        <authorList>
            <person name="Spang A."/>
            <person name="Saw J.H."/>
            <person name="Jorgensen S.L."/>
            <person name="Zaremba-Niedzwiedzka K."/>
            <person name="Martijn J."/>
            <person name="Lind A.E."/>
            <person name="van Eijk R."/>
            <person name="Schleper C."/>
            <person name="Guy L."/>
            <person name="Ettema T.J."/>
        </authorList>
    </citation>
    <scope>NUCLEOTIDE SEQUENCE</scope>
</reference>
<evidence type="ECO:0000313" key="1">
    <source>
        <dbReference type="EMBL" id="KKM22820.1"/>
    </source>
</evidence>
<name>A0A0F9L5B6_9ZZZZ</name>
<gene>
    <name evidence="1" type="ORF">LCGC14_1621480</name>
</gene>
<organism evidence="1">
    <name type="scientific">marine sediment metagenome</name>
    <dbReference type="NCBI Taxonomy" id="412755"/>
    <lineage>
        <taxon>unclassified sequences</taxon>
        <taxon>metagenomes</taxon>
        <taxon>ecological metagenomes</taxon>
    </lineage>
</organism>
<dbReference type="EMBL" id="LAZR01013254">
    <property type="protein sequence ID" value="KKM22820.1"/>
    <property type="molecule type" value="Genomic_DNA"/>
</dbReference>
<accession>A0A0F9L5B6</accession>